<keyword evidence="2" id="KW-1133">Transmembrane helix</keyword>
<gene>
    <name evidence="3" type="ORF">PCOR1329_LOCUS15561</name>
</gene>
<evidence type="ECO:0008006" key="5">
    <source>
        <dbReference type="Google" id="ProtNLM"/>
    </source>
</evidence>
<feature type="region of interest" description="Disordered" evidence="1">
    <location>
        <begin position="282"/>
        <end position="301"/>
    </location>
</feature>
<feature type="region of interest" description="Disordered" evidence="1">
    <location>
        <begin position="105"/>
        <end position="146"/>
    </location>
</feature>
<feature type="compositionally biased region" description="Low complexity" evidence="1">
    <location>
        <begin position="285"/>
        <end position="297"/>
    </location>
</feature>
<comment type="caution">
    <text evidence="3">The sequence shown here is derived from an EMBL/GenBank/DDBJ whole genome shotgun (WGS) entry which is preliminary data.</text>
</comment>
<sequence>MLDAFCGCSRQRPPQVPRALPAREEAINGSEHLTHFQKVLSEAGAILKLDKKITSEDVRSALVRKGAADVAKKFVLWRDERRAVAHPPGRIASQVLAALRRAPVAEVAKTEERDESEFEEYADGSTEYEDTSEKGQATDTDKEKSSLEAALRQATWKKDQKKLELDQAAVELQQAEHRLKEAQEKHDAALEEAADAEEQHEATLKARGFDVHTEADGKEGSNTEDGEAEHKRKTRKPEDYQEHGKIGNCVGEESTVSLSHATETAKTLQQLESALEEIQEEEAAAARIARAPAPRAEGTPPGCLHRLGTGLKYPPCHVCAPSLRGQGRPFQEQCAMVLVSTAHREGWAHEKWEADERQRARMRELMFRCVDLVDGSASGRMANEGHILREWPPLFHGILKDDIRQFALEEFDTDGTAGLSYAEFDNFSDHLENHGGAAVLVVLGPSRRCAPVVDQLAPGVLQGASPWASWGPLRTVPHGSTDVRGTPRSDCGAVADLKYLQRSAFLKFRAFWGLGREPAATARGSLRRGDYARVEQDQRSGAPGTGRWGIVFAGLDPDIFDIPASRRGSTVVAPGWWEDLQYYSANNHPFHGILMCDPAHPLDWKERIMMEVVVFCLACVSLYVNERSMNTHWGLNHTLFDLLFVTLPGMVLWYVLFYMYTCPCANDDEIHSTIFWQRVKKGLRICGEDIAHLIVLCGFLYLLWHLHNNARADEVGGIVLPACVARARGYAINWLLMLLLYFNPLVAWGQPDARAKMGVLDTLAELVALGQWRVEKMRFQSLCRAEPESAAGCSAAGTDGQWPTRA</sequence>
<dbReference type="Proteomes" id="UP001189429">
    <property type="component" value="Unassembled WGS sequence"/>
</dbReference>
<reference evidence="3" key="1">
    <citation type="submission" date="2023-10" db="EMBL/GenBank/DDBJ databases">
        <authorList>
            <person name="Chen Y."/>
            <person name="Shah S."/>
            <person name="Dougan E. K."/>
            <person name="Thang M."/>
            <person name="Chan C."/>
        </authorList>
    </citation>
    <scope>NUCLEOTIDE SEQUENCE [LARGE SCALE GENOMIC DNA]</scope>
</reference>
<feature type="transmembrane region" description="Helical" evidence="2">
    <location>
        <begin position="690"/>
        <end position="707"/>
    </location>
</feature>
<feature type="transmembrane region" description="Helical" evidence="2">
    <location>
        <begin position="727"/>
        <end position="748"/>
    </location>
</feature>
<organism evidence="3 4">
    <name type="scientific">Prorocentrum cordatum</name>
    <dbReference type="NCBI Taxonomy" id="2364126"/>
    <lineage>
        <taxon>Eukaryota</taxon>
        <taxon>Sar</taxon>
        <taxon>Alveolata</taxon>
        <taxon>Dinophyceae</taxon>
        <taxon>Prorocentrales</taxon>
        <taxon>Prorocentraceae</taxon>
        <taxon>Prorocentrum</taxon>
    </lineage>
</organism>
<feature type="compositionally biased region" description="Basic and acidic residues" evidence="1">
    <location>
        <begin position="179"/>
        <end position="189"/>
    </location>
</feature>
<keyword evidence="2" id="KW-0472">Membrane</keyword>
<evidence type="ECO:0000256" key="1">
    <source>
        <dbReference type="SAM" id="MobiDB-lite"/>
    </source>
</evidence>
<name>A0ABN9QY29_9DINO</name>
<evidence type="ECO:0000313" key="4">
    <source>
        <dbReference type="Proteomes" id="UP001189429"/>
    </source>
</evidence>
<accession>A0ABN9QY29</accession>
<feature type="transmembrane region" description="Helical" evidence="2">
    <location>
        <begin position="608"/>
        <end position="625"/>
    </location>
</feature>
<dbReference type="EMBL" id="CAUYUJ010004714">
    <property type="protein sequence ID" value="CAK0810668.1"/>
    <property type="molecule type" value="Genomic_DNA"/>
</dbReference>
<evidence type="ECO:0000256" key="2">
    <source>
        <dbReference type="SAM" id="Phobius"/>
    </source>
</evidence>
<keyword evidence="2" id="KW-0812">Transmembrane</keyword>
<feature type="compositionally biased region" description="Acidic residues" evidence="1">
    <location>
        <begin position="113"/>
        <end position="130"/>
    </location>
</feature>
<evidence type="ECO:0000313" key="3">
    <source>
        <dbReference type="EMBL" id="CAK0810668.1"/>
    </source>
</evidence>
<feature type="transmembrane region" description="Helical" evidence="2">
    <location>
        <begin position="637"/>
        <end position="660"/>
    </location>
</feature>
<feature type="compositionally biased region" description="Basic and acidic residues" evidence="1">
    <location>
        <begin position="197"/>
        <end position="221"/>
    </location>
</feature>
<keyword evidence="4" id="KW-1185">Reference proteome</keyword>
<proteinExistence type="predicted"/>
<feature type="region of interest" description="Disordered" evidence="1">
    <location>
        <begin position="179"/>
        <end position="245"/>
    </location>
</feature>
<feature type="compositionally biased region" description="Basic and acidic residues" evidence="1">
    <location>
        <begin position="236"/>
        <end position="245"/>
    </location>
</feature>
<protein>
    <recommendedName>
        <fullName evidence="5">Calmodulin</fullName>
    </recommendedName>
</protein>